<dbReference type="AlphaFoldDB" id="A0A6C0EHD8"/>
<protein>
    <submittedName>
        <fullName evidence="2">Uncharacterized protein</fullName>
    </submittedName>
</protein>
<dbReference type="EMBL" id="MN738863">
    <property type="protein sequence ID" value="QHT28584.1"/>
    <property type="molecule type" value="Genomic_DNA"/>
</dbReference>
<accession>A0A6C0EHD8</accession>
<evidence type="ECO:0000313" key="2">
    <source>
        <dbReference type="EMBL" id="QHT28584.1"/>
    </source>
</evidence>
<proteinExistence type="predicted"/>
<name>A0A6C0EHD8_9ZZZZ</name>
<organism evidence="2">
    <name type="scientific">viral metagenome</name>
    <dbReference type="NCBI Taxonomy" id="1070528"/>
    <lineage>
        <taxon>unclassified sequences</taxon>
        <taxon>metagenomes</taxon>
        <taxon>organismal metagenomes</taxon>
    </lineage>
</organism>
<feature type="compositionally biased region" description="Polar residues" evidence="1">
    <location>
        <begin position="755"/>
        <end position="776"/>
    </location>
</feature>
<evidence type="ECO:0000256" key="1">
    <source>
        <dbReference type="SAM" id="MobiDB-lite"/>
    </source>
</evidence>
<feature type="region of interest" description="Disordered" evidence="1">
    <location>
        <begin position="751"/>
        <end position="776"/>
    </location>
</feature>
<reference evidence="2" key="1">
    <citation type="journal article" date="2020" name="Nature">
        <title>Giant virus diversity and host interactions through global metagenomics.</title>
        <authorList>
            <person name="Schulz F."/>
            <person name="Roux S."/>
            <person name="Paez-Espino D."/>
            <person name="Jungbluth S."/>
            <person name="Walsh D.A."/>
            <person name="Denef V.J."/>
            <person name="McMahon K.D."/>
            <person name="Konstantinidis K.T."/>
            <person name="Eloe-Fadrosh E.A."/>
            <person name="Kyrpides N.C."/>
            <person name="Woyke T."/>
        </authorList>
    </citation>
    <scope>NUCLEOTIDE SEQUENCE</scope>
    <source>
        <strain evidence="2">GVMAG-M-3300001351-8</strain>
    </source>
</reference>
<sequence length="888" mass="99144">MELIIVSGIIGTLGYMLSNQPNPKKNDDPLKNIDYDKIYKDNVTEKFIESRNNKQEFYNDADKGGRYISSLTGTEMKKEAFTHNNMTPFFGGSVKQNTYEKSNEPILDSHTGNNRFSLKKTEKKPMFELNRNINNINGTPNMTGEIVDRYLPSQKKTNELPTEQLRVGPGLNQGFTHIPTGGFHQGNKIDHIIPKNIDELRVLTNPKLSYEGRVISGKSVTQNTSKMGTLNKYGPKKFKENTSDDYFTTVGAVTKGKQRATIIVKDTHRKKTASYVGSGAPATMKQTKFNSIYRKPTKQATLSNGVRNAHLVDKWNNKKIADYGKKSIIPTSNEREITGTRTHTSNFTSIVKALVAPIEDTFRTTRKENVIGNIRESGNYNSNHNKQTVYDPNDVARTTIKETNIHNNHSGNMNGPQRLTIYDPNDVTRTTVKETNIHNNHSGNMNGNEQFTVYDPNDVARTTIKETNIHNNHSGNINGPEGLPVYDPNDVTRTTIKETNIHNNHSGNMNGNEHSTVYDPNDVARTTIKETNIHNNHSGNMNGPEGLAVYDPNDVARTTIKETNIHNNHAGNMNGPDRNTIYDPNDVARTTIKETNIHDNRTGYLQSTTNMGSVVKDKNDVARTTNKQTLIDNNYSSNMNGPHKNTIYDPNDVARTTIKETNIDNNHIGNMNGPEGLAVYDPNDVARTTIKETNIEDGRLGISTTENSTGRGYLTNKMEAPNTHKQFLLKEYSGNMDGNTVSKGTGYLIDPAKAPNTNRQFSSTEYSGTAGSKNSKPTSYADVYNATLNQVKEETLKQREPVTSNVSVYAGANNINMASNKVEQDYINTRNPNRTATYDTRGTVENCSITSYKDQLNNDKLADRIQPEILDTLKSNPYSKSLHSYAFN</sequence>